<evidence type="ECO:0000313" key="16">
    <source>
        <dbReference type="Proteomes" id="UP000253083"/>
    </source>
</evidence>
<dbReference type="Pfam" id="PF03550">
    <property type="entry name" value="LolB"/>
    <property type="match status" value="1"/>
</dbReference>
<feature type="chain" id="PRO_5017231673" description="Outer-membrane lipoprotein LolB" evidence="14">
    <location>
        <begin position="18"/>
        <end position="212"/>
    </location>
</feature>
<dbReference type="RefSeq" id="WP_113952391.1">
    <property type="nucleotide sequence ID" value="NZ_QNRT01000001.1"/>
</dbReference>
<evidence type="ECO:0000256" key="9">
    <source>
        <dbReference type="ARBA" id="ARBA00023139"/>
    </source>
</evidence>
<organism evidence="15 16">
    <name type="scientific">Arenicella xantha</name>
    <dbReference type="NCBI Taxonomy" id="644221"/>
    <lineage>
        <taxon>Bacteria</taxon>
        <taxon>Pseudomonadati</taxon>
        <taxon>Pseudomonadota</taxon>
        <taxon>Gammaproteobacteria</taxon>
        <taxon>Arenicellales</taxon>
        <taxon>Arenicellaceae</taxon>
        <taxon>Arenicella</taxon>
    </lineage>
</organism>
<keyword evidence="8 13" id="KW-0472">Membrane</keyword>
<dbReference type="Gene3D" id="2.50.20.10">
    <property type="entry name" value="Lipoprotein localisation LolA/LolB/LppX"/>
    <property type="match status" value="1"/>
</dbReference>
<evidence type="ECO:0000256" key="14">
    <source>
        <dbReference type="SAM" id="SignalP"/>
    </source>
</evidence>
<dbReference type="AlphaFoldDB" id="A0A395JT80"/>
<evidence type="ECO:0000256" key="1">
    <source>
        <dbReference type="ARBA" id="ARBA00004459"/>
    </source>
</evidence>
<accession>A0A395JT80</accession>
<evidence type="ECO:0000256" key="3">
    <source>
        <dbReference type="ARBA" id="ARBA00011245"/>
    </source>
</evidence>
<evidence type="ECO:0000256" key="7">
    <source>
        <dbReference type="ARBA" id="ARBA00022927"/>
    </source>
</evidence>
<sequence>MWMRYCWLIGLVLTVSACTSVPKPDMDGVGREWLSDASRFAEPTRLFLELNNWQYQAKVGVKTPRANEQANLIWRYGDESHEVRLFGPLGAGAVKIQFDQFGVVLSDNKGNVHRGNSAEKLLTEIVGWPIPIEALTYWLFAIPNPQHSYRYQVDESGQVALLQQLGWSIQWSSYQPYHAEHSLPRKLIATKSLRNGKQVVVRLVTKGWKWSQ</sequence>
<comment type="subcellular location">
    <subcellularLocation>
        <location evidence="1 13">Cell outer membrane</location>
        <topology evidence="1 13">Lipid-anchor</topology>
    </subcellularLocation>
</comment>
<evidence type="ECO:0000256" key="4">
    <source>
        <dbReference type="ARBA" id="ARBA00016202"/>
    </source>
</evidence>
<evidence type="ECO:0000256" key="5">
    <source>
        <dbReference type="ARBA" id="ARBA00022448"/>
    </source>
</evidence>
<dbReference type="InterPro" id="IPR029046">
    <property type="entry name" value="LolA/LolB/LppX"/>
</dbReference>
<dbReference type="EMBL" id="QNRT01000001">
    <property type="protein sequence ID" value="RBP52768.1"/>
    <property type="molecule type" value="Genomic_DNA"/>
</dbReference>
<dbReference type="HAMAP" id="MF_00233">
    <property type="entry name" value="LolB"/>
    <property type="match status" value="1"/>
</dbReference>
<comment type="similarity">
    <text evidence="2 13">Belongs to the LolB family.</text>
</comment>
<proteinExistence type="inferred from homology"/>
<dbReference type="GO" id="GO:0044874">
    <property type="term" value="P:lipoprotein localization to outer membrane"/>
    <property type="evidence" value="ECO:0007669"/>
    <property type="project" value="UniProtKB-UniRule"/>
</dbReference>
<evidence type="ECO:0000256" key="10">
    <source>
        <dbReference type="ARBA" id="ARBA00023186"/>
    </source>
</evidence>
<reference evidence="15 16" key="1">
    <citation type="submission" date="2018-06" db="EMBL/GenBank/DDBJ databases">
        <title>Genomic Encyclopedia of Type Strains, Phase IV (KMG-IV): sequencing the most valuable type-strain genomes for metagenomic binning, comparative biology and taxonomic classification.</title>
        <authorList>
            <person name="Goeker M."/>
        </authorList>
    </citation>
    <scope>NUCLEOTIDE SEQUENCE [LARGE SCALE GENOMIC DNA]</scope>
    <source>
        <strain evidence="15 16">DSM 24032</strain>
    </source>
</reference>
<comment type="caution">
    <text evidence="15">The sequence shown here is derived from an EMBL/GenBank/DDBJ whole genome shotgun (WGS) entry which is preliminary data.</text>
</comment>
<keyword evidence="6 13" id="KW-0732">Signal</keyword>
<dbReference type="PROSITE" id="PS51257">
    <property type="entry name" value="PROKAR_LIPOPROTEIN"/>
    <property type="match status" value="1"/>
</dbReference>
<dbReference type="Proteomes" id="UP000253083">
    <property type="component" value="Unassembled WGS sequence"/>
</dbReference>
<evidence type="ECO:0000313" key="15">
    <source>
        <dbReference type="EMBL" id="RBP52768.1"/>
    </source>
</evidence>
<dbReference type="NCBIfam" id="TIGR00548">
    <property type="entry name" value="lolB"/>
    <property type="match status" value="1"/>
</dbReference>
<keyword evidence="11 13" id="KW-0998">Cell outer membrane</keyword>
<dbReference type="OrthoDB" id="9797618at2"/>
<keyword evidence="9 13" id="KW-0564">Palmitate</keyword>
<evidence type="ECO:0000256" key="13">
    <source>
        <dbReference type="HAMAP-Rule" id="MF_00233"/>
    </source>
</evidence>
<keyword evidence="5 13" id="KW-0813">Transport</keyword>
<keyword evidence="16" id="KW-1185">Reference proteome</keyword>
<dbReference type="FunCoup" id="A0A395JT80">
    <property type="interactions" value="75"/>
</dbReference>
<dbReference type="CDD" id="cd16326">
    <property type="entry name" value="LolB"/>
    <property type="match status" value="1"/>
</dbReference>
<evidence type="ECO:0000256" key="12">
    <source>
        <dbReference type="ARBA" id="ARBA00023288"/>
    </source>
</evidence>
<dbReference type="GO" id="GO:0009279">
    <property type="term" value="C:cell outer membrane"/>
    <property type="evidence" value="ECO:0007669"/>
    <property type="project" value="UniProtKB-SubCell"/>
</dbReference>
<evidence type="ECO:0000256" key="6">
    <source>
        <dbReference type="ARBA" id="ARBA00022729"/>
    </source>
</evidence>
<dbReference type="InParanoid" id="A0A395JT80"/>
<evidence type="ECO:0000256" key="8">
    <source>
        <dbReference type="ARBA" id="ARBA00023136"/>
    </source>
</evidence>
<dbReference type="InterPro" id="IPR004565">
    <property type="entry name" value="OM_lipoprot_LolB"/>
</dbReference>
<keyword evidence="12 13" id="KW-0449">Lipoprotein</keyword>
<keyword evidence="7 13" id="KW-0653">Protein transport</keyword>
<keyword evidence="10 13" id="KW-0143">Chaperone</keyword>
<comment type="function">
    <text evidence="13">Plays a critical role in the incorporation of lipoproteins in the outer membrane after they are released by the LolA protein.</text>
</comment>
<evidence type="ECO:0000256" key="11">
    <source>
        <dbReference type="ARBA" id="ARBA00023237"/>
    </source>
</evidence>
<gene>
    <name evidence="13" type="primary">lolB</name>
    <name evidence="15" type="ORF">DFR28_101152</name>
</gene>
<name>A0A395JT80_9GAMM</name>
<dbReference type="GO" id="GO:0015031">
    <property type="term" value="P:protein transport"/>
    <property type="evidence" value="ECO:0007669"/>
    <property type="project" value="UniProtKB-KW"/>
</dbReference>
<protein>
    <recommendedName>
        <fullName evidence="4 13">Outer-membrane lipoprotein LolB</fullName>
    </recommendedName>
</protein>
<feature type="signal peptide" evidence="14">
    <location>
        <begin position="1"/>
        <end position="17"/>
    </location>
</feature>
<comment type="subunit">
    <text evidence="3 13">Monomer.</text>
</comment>
<evidence type="ECO:0000256" key="2">
    <source>
        <dbReference type="ARBA" id="ARBA00009696"/>
    </source>
</evidence>
<dbReference type="SUPFAM" id="SSF89392">
    <property type="entry name" value="Prokaryotic lipoproteins and lipoprotein localization factors"/>
    <property type="match status" value="1"/>
</dbReference>